<organism evidence="2">
    <name type="scientific">Culex pipiens</name>
    <name type="common">House mosquito</name>
    <dbReference type="NCBI Taxonomy" id="7175"/>
    <lineage>
        <taxon>Eukaryota</taxon>
        <taxon>Metazoa</taxon>
        <taxon>Ecdysozoa</taxon>
        <taxon>Arthropoda</taxon>
        <taxon>Hexapoda</taxon>
        <taxon>Insecta</taxon>
        <taxon>Pterygota</taxon>
        <taxon>Neoptera</taxon>
        <taxon>Endopterygota</taxon>
        <taxon>Diptera</taxon>
        <taxon>Nematocera</taxon>
        <taxon>Culicoidea</taxon>
        <taxon>Culicidae</taxon>
        <taxon>Culicinae</taxon>
        <taxon>Culicini</taxon>
        <taxon>Culex</taxon>
        <taxon>Culex</taxon>
    </lineage>
</organism>
<keyword evidence="1" id="KW-1133">Transmembrane helix</keyword>
<dbReference type="AlphaFoldDB" id="A0A8D7ZTS6"/>
<evidence type="ECO:0000313" key="2">
    <source>
        <dbReference type="EMBL" id="CAG6444185.1"/>
    </source>
</evidence>
<accession>A0A8D7ZTS6</accession>
<sequence>MTCRQPFNQLLDQHWVVQMILHARHFQVITQLLDGDPEVDERVEIFARGSWRVPNLLQKRPKQLFRPAKHVSQVFDDIRYRIRQHKPTLHQRQRRPFETIHQSLQVVYVRESAGFSGVLEAAYEKRPHLRLPGELRQMSRHGLSSRQLLLRQLRDRFPRPVRDLARSRNRCRRVLLLVALITTAVGIGIAEFGDG</sequence>
<keyword evidence="1" id="KW-0472">Membrane</keyword>
<proteinExistence type="predicted"/>
<name>A0A8D7ZTS6_CULPI</name>
<protein>
    <submittedName>
        <fullName evidence="2">(northern house mosquito) hypothetical protein</fullName>
    </submittedName>
</protein>
<reference evidence="2" key="1">
    <citation type="submission" date="2021-05" db="EMBL/GenBank/DDBJ databases">
        <authorList>
            <person name="Alioto T."/>
            <person name="Alioto T."/>
            <person name="Gomez Garrido J."/>
        </authorList>
    </citation>
    <scope>NUCLEOTIDE SEQUENCE</scope>
</reference>
<dbReference type="EMBL" id="HBUE01002269">
    <property type="protein sequence ID" value="CAG6444185.1"/>
    <property type="molecule type" value="Transcribed_RNA"/>
</dbReference>
<evidence type="ECO:0000256" key="1">
    <source>
        <dbReference type="SAM" id="Phobius"/>
    </source>
</evidence>
<feature type="transmembrane region" description="Helical" evidence="1">
    <location>
        <begin position="174"/>
        <end position="193"/>
    </location>
</feature>
<keyword evidence="1" id="KW-0812">Transmembrane</keyword>